<evidence type="ECO:0000256" key="2">
    <source>
        <dbReference type="SAM" id="Phobius"/>
    </source>
</evidence>
<evidence type="ECO:0000256" key="1">
    <source>
        <dbReference type="SAM" id="MobiDB-lite"/>
    </source>
</evidence>
<proteinExistence type="predicted"/>
<reference evidence="3" key="1">
    <citation type="submission" date="2020-09" db="EMBL/GenBank/DDBJ databases">
        <title>Comparative genome analyses of four rice-infecting Rhizoctonia solani isolates reveal extensive enrichment of homogalacturonan modification genes.</title>
        <authorList>
            <person name="Lee D.-Y."/>
            <person name="Jeon J."/>
            <person name="Kim K.-T."/>
            <person name="Cheong K."/>
            <person name="Song H."/>
            <person name="Choi G."/>
            <person name="Ko J."/>
            <person name="Opiyo S.O."/>
            <person name="Zuo S."/>
            <person name="Madhav S."/>
            <person name="Lee Y.-H."/>
            <person name="Wang G.-L."/>
        </authorList>
    </citation>
    <scope>NUCLEOTIDE SEQUENCE</scope>
    <source>
        <strain evidence="3">AG1-IA WGL</strain>
    </source>
</reference>
<feature type="region of interest" description="Disordered" evidence="1">
    <location>
        <begin position="247"/>
        <end position="276"/>
    </location>
</feature>
<dbReference type="AlphaFoldDB" id="A0A8H7HMW8"/>
<dbReference type="EMBL" id="JACYCD010000479">
    <property type="protein sequence ID" value="KAF8692818.1"/>
    <property type="molecule type" value="Genomic_DNA"/>
</dbReference>
<evidence type="ECO:0000313" key="3">
    <source>
        <dbReference type="EMBL" id="KAF8692818.1"/>
    </source>
</evidence>
<feature type="transmembrane region" description="Helical" evidence="2">
    <location>
        <begin position="147"/>
        <end position="165"/>
    </location>
</feature>
<feature type="non-terminal residue" evidence="3">
    <location>
        <position position="1"/>
    </location>
</feature>
<gene>
    <name evidence="3" type="ORF">RHS03_08540</name>
</gene>
<accession>A0A8H7HMW8</accession>
<keyword evidence="2" id="KW-0812">Transmembrane</keyword>
<sequence length="308" mass="33806">MSSDTYVLNIWMGGPWIPDDTTEIVMAPYLTDPIVPEFGFHKIYKTHFGKRRYIISSPLIDSITGSEPTYNSTLFYPASILGKQPVQVANSSGVLSTELVATASIYSPVFLESSEKLAISGFKPGQVPEMYLCEITEDYRVTSTFDLFASIGGLLALLQGIHILLFGRPLFWGMFGAKAITPFGMMGNLATKSFKKRLQEQYHIPRQGTQANPEQLQGGSVSCNRAGVDIDMTQFLLDYVIDMGPASVPDHEEEDKNRGSNSKNEEEGVECEPLRRLGDIEGAAQVTLFQWADSGKSKPTGSQAPQSA</sequence>
<keyword evidence="2" id="KW-0472">Membrane</keyword>
<name>A0A8H7HMW8_9AGAM</name>
<feature type="compositionally biased region" description="Basic and acidic residues" evidence="1">
    <location>
        <begin position="254"/>
        <end position="276"/>
    </location>
</feature>
<dbReference type="Proteomes" id="UP000602905">
    <property type="component" value="Unassembled WGS sequence"/>
</dbReference>
<comment type="caution">
    <text evidence="3">The sequence shown here is derived from an EMBL/GenBank/DDBJ whole genome shotgun (WGS) entry which is preliminary data.</text>
</comment>
<dbReference type="OrthoDB" id="3257778at2759"/>
<organism evidence="3 4">
    <name type="scientific">Rhizoctonia solani</name>
    <dbReference type="NCBI Taxonomy" id="456999"/>
    <lineage>
        <taxon>Eukaryota</taxon>
        <taxon>Fungi</taxon>
        <taxon>Dikarya</taxon>
        <taxon>Basidiomycota</taxon>
        <taxon>Agaricomycotina</taxon>
        <taxon>Agaricomycetes</taxon>
        <taxon>Cantharellales</taxon>
        <taxon>Ceratobasidiaceae</taxon>
        <taxon>Rhizoctonia</taxon>
    </lineage>
</organism>
<keyword evidence="2" id="KW-1133">Transmembrane helix</keyword>
<evidence type="ECO:0000313" key="4">
    <source>
        <dbReference type="Proteomes" id="UP000602905"/>
    </source>
</evidence>
<protein>
    <submittedName>
        <fullName evidence="3">Uncharacterized protein</fullName>
    </submittedName>
</protein>